<proteinExistence type="predicted"/>
<evidence type="ECO:0000259" key="1">
    <source>
        <dbReference type="Pfam" id="PF01230"/>
    </source>
</evidence>
<organism evidence="2 3">
    <name type="scientific">Solemya velum gill symbiont</name>
    <dbReference type="NCBI Taxonomy" id="2340"/>
    <lineage>
        <taxon>Bacteria</taxon>
        <taxon>Pseudomonadati</taxon>
        <taxon>Pseudomonadota</taxon>
        <taxon>Gammaproteobacteria</taxon>
        <taxon>sulfur-oxidizing symbionts</taxon>
    </lineage>
</organism>
<dbReference type="PIRSF" id="PIRSF000714">
    <property type="entry name" value="HIT"/>
    <property type="match status" value="1"/>
</dbReference>
<sequence>MQMPNNELHPQLAADCHQLGQMEISQLLLMDNALVPWFILVPDTDKREVFELDAEQQYLVQQEINALSGFLMARTDVEKINLGALGNLVPQLHIHVIGRNSNDFCWPNPVWGQEQKTAWTEEAAEEISQQLATHLKGGLVNYTPGVKLRPKSQ</sequence>
<evidence type="ECO:0000313" key="2">
    <source>
        <dbReference type="EMBL" id="KHF26507.1"/>
    </source>
</evidence>
<comment type="caution">
    <text evidence="2">The sequence shown here is derived from an EMBL/GenBank/DDBJ whole genome shotgun (WGS) entry which is preliminary data.</text>
</comment>
<dbReference type="InterPro" id="IPR036265">
    <property type="entry name" value="HIT-like_sf"/>
</dbReference>
<accession>A0A0B0HD35</accession>
<dbReference type="STRING" id="2340.JV46_11730"/>
<feature type="domain" description="HIT" evidence="1">
    <location>
        <begin position="15"/>
        <end position="101"/>
    </location>
</feature>
<keyword evidence="3" id="KW-1185">Reference proteome</keyword>
<dbReference type="InterPro" id="IPR026026">
    <property type="entry name" value="HIT_Hint"/>
</dbReference>
<dbReference type="AlphaFoldDB" id="A0A0B0HD35"/>
<dbReference type="PATRIC" id="fig|2340.3.peg.1020"/>
<dbReference type="Gene3D" id="3.30.428.10">
    <property type="entry name" value="HIT-like"/>
    <property type="match status" value="1"/>
</dbReference>
<dbReference type="Pfam" id="PF01230">
    <property type="entry name" value="HIT"/>
    <property type="match status" value="1"/>
</dbReference>
<dbReference type="EMBL" id="JRAA01000001">
    <property type="protein sequence ID" value="KHF26507.1"/>
    <property type="molecule type" value="Genomic_DNA"/>
</dbReference>
<evidence type="ECO:0000313" key="3">
    <source>
        <dbReference type="Proteomes" id="UP000030856"/>
    </source>
</evidence>
<name>A0A0B0HD35_SOVGS</name>
<dbReference type="OrthoDB" id="9799145at2"/>
<gene>
    <name evidence="2" type="ORF">JV46_11730</name>
</gene>
<reference evidence="2 3" key="1">
    <citation type="journal article" date="2014" name="BMC Genomics">
        <title>The genome of the intracellular bacterium of the coastal bivalve, Solemya velum: a blueprint for thriving in and out of symbiosis.</title>
        <authorList>
            <person name="Dmytrenko O."/>
            <person name="Russell S.L."/>
            <person name="Loo W.T."/>
            <person name="Fontanez K.M."/>
            <person name="Liao L."/>
            <person name="Roeselers G."/>
            <person name="Sharma R."/>
            <person name="Stewart F.J."/>
            <person name="Newton I.L."/>
            <person name="Woyke T."/>
            <person name="Wu D."/>
            <person name="Lang J.M."/>
            <person name="Eisen J.A."/>
            <person name="Cavanaugh C.M."/>
        </authorList>
    </citation>
    <scope>NUCLEOTIDE SEQUENCE [LARGE SCALE GENOMIC DNA]</scope>
    <source>
        <strain evidence="2 3">WH</strain>
    </source>
</reference>
<dbReference type="Proteomes" id="UP000030856">
    <property type="component" value="Unassembled WGS sequence"/>
</dbReference>
<dbReference type="GO" id="GO:0003824">
    <property type="term" value="F:catalytic activity"/>
    <property type="evidence" value="ECO:0007669"/>
    <property type="project" value="InterPro"/>
</dbReference>
<protein>
    <submittedName>
        <fullName evidence="2">Diadenosine tetraphosphate</fullName>
    </submittedName>
</protein>
<dbReference type="eggNOG" id="COG0537">
    <property type="taxonomic scope" value="Bacteria"/>
</dbReference>
<dbReference type="InterPro" id="IPR011146">
    <property type="entry name" value="HIT-like"/>
</dbReference>
<dbReference type="SUPFAM" id="SSF54197">
    <property type="entry name" value="HIT-like"/>
    <property type="match status" value="1"/>
</dbReference>